<keyword evidence="2" id="KW-1185">Reference proteome</keyword>
<dbReference type="EMBL" id="KZ857509">
    <property type="protein sequence ID" value="RDX41517.1"/>
    <property type="molecule type" value="Genomic_DNA"/>
</dbReference>
<protein>
    <recommendedName>
        <fullName evidence="3">F-box domain-containing protein</fullName>
    </recommendedName>
</protein>
<dbReference type="InterPro" id="IPR036047">
    <property type="entry name" value="F-box-like_dom_sf"/>
</dbReference>
<evidence type="ECO:0008006" key="3">
    <source>
        <dbReference type="Google" id="ProtNLM"/>
    </source>
</evidence>
<dbReference type="SUPFAM" id="SSF81383">
    <property type="entry name" value="F-box domain"/>
    <property type="match status" value="1"/>
</dbReference>
<name>A0A371CMP5_9APHY</name>
<gene>
    <name evidence="1" type="ORF">OH76DRAFT_1302826</name>
</gene>
<dbReference type="OrthoDB" id="2798901at2759"/>
<evidence type="ECO:0000313" key="2">
    <source>
        <dbReference type="Proteomes" id="UP000256964"/>
    </source>
</evidence>
<dbReference type="Proteomes" id="UP000256964">
    <property type="component" value="Unassembled WGS sequence"/>
</dbReference>
<dbReference type="STRING" id="139420.A0A371CMP5"/>
<evidence type="ECO:0000313" key="1">
    <source>
        <dbReference type="EMBL" id="RDX41517.1"/>
    </source>
</evidence>
<accession>A0A371CMP5</accession>
<reference evidence="1 2" key="1">
    <citation type="journal article" date="2018" name="Biotechnol. Biofuels">
        <title>Integrative visual omics of the white-rot fungus Polyporus brumalis exposes the biotechnological potential of its oxidative enzymes for delignifying raw plant biomass.</title>
        <authorList>
            <person name="Miyauchi S."/>
            <person name="Rancon A."/>
            <person name="Drula E."/>
            <person name="Hage H."/>
            <person name="Chaduli D."/>
            <person name="Favel A."/>
            <person name="Grisel S."/>
            <person name="Henrissat B."/>
            <person name="Herpoel-Gimbert I."/>
            <person name="Ruiz-Duenas F.J."/>
            <person name="Chevret D."/>
            <person name="Hainaut M."/>
            <person name="Lin J."/>
            <person name="Wang M."/>
            <person name="Pangilinan J."/>
            <person name="Lipzen A."/>
            <person name="Lesage-Meessen L."/>
            <person name="Navarro D."/>
            <person name="Riley R."/>
            <person name="Grigoriev I.V."/>
            <person name="Zhou S."/>
            <person name="Raouche S."/>
            <person name="Rosso M.N."/>
        </authorList>
    </citation>
    <scope>NUCLEOTIDE SEQUENCE [LARGE SCALE GENOMIC DNA]</scope>
    <source>
        <strain evidence="1 2">BRFM 1820</strain>
    </source>
</reference>
<feature type="non-terminal residue" evidence="1">
    <location>
        <position position="159"/>
    </location>
</feature>
<sequence length="159" mass="18338">IPLEVGENIIDQLGGHVDSLRSCALTCRGWNRHARYHLVAAIRVRSREDLYSICDYFTSNPRMASLVRTLSMSPVETEDRLFLVEVLPVDLLKRLPNLQRYSIIGERSPNPAFVSFHGTTLLHIKTYLHVEELNLNFLKFRTSVQLARVLMALPRLRRL</sequence>
<dbReference type="AlphaFoldDB" id="A0A371CMP5"/>
<proteinExistence type="predicted"/>
<feature type="non-terminal residue" evidence="1">
    <location>
        <position position="1"/>
    </location>
</feature>
<organism evidence="1 2">
    <name type="scientific">Lentinus brumalis</name>
    <dbReference type="NCBI Taxonomy" id="2498619"/>
    <lineage>
        <taxon>Eukaryota</taxon>
        <taxon>Fungi</taxon>
        <taxon>Dikarya</taxon>
        <taxon>Basidiomycota</taxon>
        <taxon>Agaricomycotina</taxon>
        <taxon>Agaricomycetes</taxon>
        <taxon>Polyporales</taxon>
        <taxon>Polyporaceae</taxon>
        <taxon>Lentinus</taxon>
    </lineage>
</organism>